<evidence type="ECO:0000313" key="4">
    <source>
        <dbReference type="Proteomes" id="UP001596004"/>
    </source>
</evidence>
<protein>
    <submittedName>
        <fullName evidence="3">Uncharacterized protein</fullName>
    </submittedName>
</protein>
<keyword evidence="2" id="KW-0732">Signal</keyword>
<name>A0ABV9CQG6_9ACTN</name>
<reference evidence="4" key="1">
    <citation type="journal article" date="2019" name="Int. J. Syst. Evol. Microbiol.">
        <title>The Global Catalogue of Microorganisms (GCM) 10K type strain sequencing project: providing services to taxonomists for standard genome sequencing and annotation.</title>
        <authorList>
            <consortium name="The Broad Institute Genomics Platform"/>
            <consortium name="The Broad Institute Genome Sequencing Center for Infectious Disease"/>
            <person name="Wu L."/>
            <person name="Ma J."/>
        </authorList>
    </citation>
    <scope>NUCLEOTIDE SEQUENCE [LARGE SCALE GENOMIC DNA]</scope>
    <source>
        <strain evidence="4">CGMCC 4.7132</strain>
    </source>
</reference>
<comment type="caution">
    <text evidence="3">The sequence shown here is derived from an EMBL/GenBank/DDBJ whole genome shotgun (WGS) entry which is preliminary data.</text>
</comment>
<dbReference type="Proteomes" id="UP001596004">
    <property type="component" value="Unassembled WGS sequence"/>
</dbReference>
<organism evidence="3 4">
    <name type="scientific">Sphaerisporangium dianthi</name>
    <dbReference type="NCBI Taxonomy" id="1436120"/>
    <lineage>
        <taxon>Bacteria</taxon>
        <taxon>Bacillati</taxon>
        <taxon>Actinomycetota</taxon>
        <taxon>Actinomycetes</taxon>
        <taxon>Streptosporangiales</taxon>
        <taxon>Streptosporangiaceae</taxon>
        <taxon>Sphaerisporangium</taxon>
    </lineage>
</organism>
<evidence type="ECO:0000313" key="3">
    <source>
        <dbReference type="EMBL" id="MFC4535246.1"/>
    </source>
</evidence>
<feature type="chain" id="PRO_5047539552" evidence="2">
    <location>
        <begin position="33"/>
        <end position="62"/>
    </location>
</feature>
<accession>A0ABV9CQG6</accession>
<feature type="region of interest" description="Disordered" evidence="1">
    <location>
        <begin position="29"/>
        <end position="62"/>
    </location>
</feature>
<proteinExistence type="predicted"/>
<feature type="signal peptide" evidence="2">
    <location>
        <begin position="1"/>
        <end position="32"/>
    </location>
</feature>
<gene>
    <name evidence="3" type="ORF">ACFO60_31160</name>
</gene>
<evidence type="ECO:0000256" key="1">
    <source>
        <dbReference type="SAM" id="MobiDB-lite"/>
    </source>
</evidence>
<sequence length="62" mass="6118">MMKNMKSAAARIAIITAIVIGGSSAVAGMALADSPAPNPPQTQSATPTPTPTPTGDNSVPWG</sequence>
<keyword evidence="4" id="KW-1185">Reference proteome</keyword>
<dbReference type="EMBL" id="JBHSFP010000029">
    <property type="protein sequence ID" value="MFC4535246.1"/>
    <property type="molecule type" value="Genomic_DNA"/>
</dbReference>
<evidence type="ECO:0000256" key="2">
    <source>
        <dbReference type="SAM" id="SignalP"/>
    </source>
</evidence>
<dbReference type="RefSeq" id="WP_380847415.1">
    <property type="nucleotide sequence ID" value="NZ_JBHSFP010000029.1"/>
</dbReference>